<dbReference type="RefSeq" id="WP_062627556.1">
    <property type="nucleotide sequence ID" value="NZ_AP018738.1"/>
</dbReference>
<dbReference type="InterPro" id="IPR016912">
    <property type="entry name" value="Phage_P2_GpU"/>
</dbReference>
<dbReference type="EMBL" id="AP018738">
    <property type="protein sequence ID" value="BBE51151.1"/>
    <property type="molecule type" value="Genomic_DNA"/>
</dbReference>
<accession>A0A2Z6GC09</accession>
<protein>
    <submittedName>
        <fullName evidence="1">Uncharacterized protein</fullName>
    </submittedName>
</protein>
<dbReference type="AlphaFoldDB" id="A0A2Z6GC09"/>
<dbReference type="Proteomes" id="UP000033070">
    <property type="component" value="Chromosome"/>
</dbReference>
<proteinExistence type="predicted"/>
<evidence type="ECO:0000313" key="2">
    <source>
        <dbReference type="Proteomes" id="UP000033070"/>
    </source>
</evidence>
<dbReference type="OrthoDB" id="1550902at2"/>
<keyword evidence="2" id="KW-1185">Reference proteome</keyword>
<dbReference type="KEGG" id="fam:OYT1_ch1604"/>
<dbReference type="STRING" id="1188319.OYT1_02454"/>
<gene>
    <name evidence="1" type="ORF">OYT1_ch1604</name>
</gene>
<reference evidence="1 2" key="1">
    <citation type="submission" date="2018-06" db="EMBL/GenBank/DDBJ databases">
        <title>OYT1 Genome Sequencing.</title>
        <authorList>
            <person name="Kato S."/>
            <person name="Itoh T."/>
            <person name="Ohkuma M."/>
        </authorList>
    </citation>
    <scope>NUCLEOTIDE SEQUENCE [LARGE SCALE GENOMIC DNA]</scope>
    <source>
        <strain evidence="1 2">OYT1</strain>
    </source>
</reference>
<evidence type="ECO:0000313" key="1">
    <source>
        <dbReference type="EMBL" id="BBE51151.1"/>
    </source>
</evidence>
<dbReference type="PIRSF" id="PIRSF029208">
    <property type="entry name" value="Phage_tail_GPU"/>
    <property type="match status" value="1"/>
</dbReference>
<organism evidence="1 2">
    <name type="scientific">Ferriphaselus amnicola</name>
    <dbReference type="NCBI Taxonomy" id="1188319"/>
    <lineage>
        <taxon>Bacteria</taxon>
        <taxon>Pseudomonadati</taxon>
        <taxon>Pseudomonadota</taxon>
        <taxon>Betaproteobacteria</taxon>
        <taxon>Nitrosomonadales</taxon>
        <taxon>Gallionellaceae</taxon>
        <taxon>Ferriphaselus</taxon>
    </lineage>
</organism>
<name>A0A2Z6GC09_9PROT</name>
<dbReference type="InterPro" id="IPR009734">
    <property type="entry name" value="Myoviridae_GpU"/>
</dbReference>
<sequence>MMLALGFFVFQMETLPYQSFKQKLGWRHPATARVGMRPAHQYTGPEDETITLSGVLLPELTGGRLSLDMMRYMADQGEAWPLIEGTGQVYGYYAIEGLEINKELFFADGSARRYDFTLSLIRVGDDDLHRLGTLTETLKSFIFQP</sequence>
<dbReference type="Pfam" id="PF06995">
    <property type="entry name" value="Phage_P2_GpU"/>
    <property type="match status" value="1"/>
</dbReference>